<name>A0A1F6CXA5_9BACT</name>
<dbReference type="EMBL" id="MFKT01000009">
    <property type="protein sequence ID" value="OGG53671.1"/>
    <property type="molecule type" value="Genomic_DNA"/>
</dbReference>
<feature type="region of interest" description="Disordered" evidence="1">
    <location>
        <begin position="1"/>
        <end position="23"/>
    </location>
</feature>
<evidence type="ECO:0000313" key="3">
    <source>
        <dbReference type="EMBL" id="OGG53671.1"/>
    </source>
</evidence>
<dbReference type="STRING" id="1798480.A2851_02170"/>
<dbReference type="AlphaFoldDB" id="A0A1F6CXA5"/>
<organism evidence="3 4">
    <name type="scientific">Candidatus Kaiserbacteria bacterium RIFCSPHIGHO2_01_FULL_53_29</name>
    <dbReference type="NCBI Taxonomy" id="1798480"/>
    <lineage>
        <taxon>Bacteria</taxon>
        <taxon>Candidatus Kaiseribacteriota</taxon>
    </lineage>
</organism>
<accession>A0A1F6CXA5</accession>
<protein>
    <submittedName>
        <fullName evidence="3">Uncharacterized protein</fullName>
    </submittedName>
</protein>
<comment type="caution">
    <text evidence="3">The sequence shown here is derived from an EMBL/GenBank/DDBJ whole genome shotgun (WGS) entry which is preliminary data.</text>
</comment>
<sequence length="75" mass="7894">MSEMQFETDNQNEFGRPPSNSGGFNLTGKLVSWGLVSTEQEAQYVLVGISVLALVVAAYFVFSGGGGSAPPLLPQ</sequence>
<dbReference type="Proteomes" id="UP000176863">
    <property type="component" value="Unassembled WGS sequence"/>
</dbReference>
<feature type="transmembrane region" description="Helical" evidence="2">
    <location>
        <begin position="42"/>
        <end position="62"/>
    </location>
</feature>
<keyword evidence="2" id="KW-1133">Transmembrane helix</keyword>
<evidence type="ECO:0000256" key="1">
    <source>
        <dbReference type="SAM" id="MobiDB-lite"/>
    </source>
</evidence>
<keyword evidence="2" id="KW-0472">Membrane</keyword>
<reference evidence="3 4" key="1">
    <citation type="journal article" date="2016" name="Nat. Commun.">
        <title>Thousands of microbial genomes shed light on interconnected biogeochemical processes in an aquifer system.</title>
        <authorList>
            <person name="Anantharaman K."/>
            <person name="Brown C.T."/>
            <person name="Hug L.A."/>
            <person name="Sharon I."/>
            <person name="Castelle C.J."/>
            <person name="Probst A.J."/>
            <person name="Thomas B.C."/>
            <person name="Singh A."/>
            <person name="Wilkins M.J."/>
            <person name="Karaoz U."/>
            <person name="Brodie E.L."/>
            <person name="Williams K.H."/>
            <person name="Hubbard S.S."/>
            <person name="Banfield J.F."/>
        </authorList>
    </citation>
    <scope>NUCLEOTIDE SEQUENCE [LARGE SCALE GENOMIC DNA]</scope>
</reference>
<proteinExistence type="predicted"/>
<evidence type="ECO:0000313" key="4">
    <source>
        <dbReference type="Proteomes" id="UP000176863"/>
    </source>
</evidence>
<gene>
    <name evidence="3" type="ORF">A2851_02170</name>
</gene>
<evidence type="ECO:0000256" key="2">
    <source>
        <dbReference type="SAM" id="Phobius"/>
    </source>
</evidence>
<keyword evidence="2" id="KW-0812">Transmembrane</keyword>